<dbReference type="AlphaFoldDB" id="A0A9D4ZMM7"/>
<sequence length="1258" mass="140823">MAGGGRRKRASQKKNQKSSSRQPAKDHSLTHSQNESPLAEELTALSSIFQEDYTLISEDAFTEFSIALRPHADGGRSNVSAELHVRCLPGYPYKPPKLQVKCMEGLTDDELQLLHSLLIDQASAISREGRVMVYNLVEAAQEFLSEHVESEPLQKVEETSSIEGDLHTTVSNNAVCGFEDSKGPLVFGFVDLFNELKDEGLWTGDPQQIQQKGLEMRTGNALLRSLFPAEDSSLLAMKRASQKLQSASLDARVVEQHLPRRISSKHPSPEEEAAGIDSGKAIQFSSVSELLEKVYCGSNLKNPISSEQSSASLTSSTSESVSEMKCFDVQGKSEDSVRKDFLLAHLLRLVCCPRGPLPHAWSAIASQLKKIDVIPRKIIDLSMNQPKNFQLAFREIFVDSIKEATDFARGPTSTTSFWTASEELLGDEDSIRTKNSSRYASDFEELSVLGKGGFGYVVLCKNKLDGRHYAMKKIRLTDRSPSLNNKILREVTTLSRLQHHHIVRYYQAWFETVAGIIQLVSEVETSGEIEMTGSSFKPLAVKGSVFDPAEDNYVERTYLYIQMEYCPRTLREVLDSNAEALDEATVWRIFRQIVEGLAHIHGQGIIHRDLTPNNIFFDVRNDIKIGDFGLAKFTSLEQPDREAFLSSDVHGSSLDGTGQVGTYFYTAPEVGQGWPLIDEKADMYSLGVILFELWHPFTTAMERFVVLNELKSKGIPLLWEHENPQQAAIVQSLMSANPTDRPSAMNVLRNHLPPRMEDEALDDVLRTIQRAENFYVLDRIISALFDEDRIALIAQKLEGEQLSHFSIERSFFQDQILRTAKDIFASHGGQGFSTSTLSLVDQMCRGQMVTMIDSAGRLLELRSELRTRFVCWAAANQVSSIKHFEISQVYRKAAGPNPPQEFYQGDFDIIGDSYGLAEAEVIKVVVDILSRCAFNDSYEIHINHASVLEAIWSWSGVKKPERRDVAKLLSLGGCAPPQSSDRKSRWVHIRQQLLQGLKLQENVVDRLQIVERRWNGYIDLALSRLRGGLADSAKVSASIDELSTLQSYLRVWSIGKHVHLDALMIPVEEYHQGIYFQVYLRKGSCLATSSAGMLLAVGGRYDHLVQEHWKNTWGFSVPGAVGVSIALEKLILAAMSESEPDSSGVEVLVCSKGGGGLLRERMEIVSELWNGSIKADFVHSPSPSLTEQYDYANEHGFKWLVMLTESDLAHGNSVKVRNMETRRVEDVPREDLVKFFAELAVTITNKRNKYIVGWKGKE</sequence>
<evidence type="ECO:0000256" key="4">
    <source>
        <dbReference type="ARBA" id="ARBA00022741"/>
    </source>
</evidence>
<organism evidence="14 15">
    <name type="scientific">Adiantum capillus-veneris</name>
    <name type="common">Maidenhair fern</name>
    <dbReference type="NCBI Taxonomy" id="13818"/>
    <lineage>
        <taxon>Eukaryota</taxon>
        <taxon>Viridiplantae</taxon>
        <taxon>Streptophyta</taxon>
        <taxon>Embryophyta</taxon>
        <taxon>Tracheophyta</taxon>
        <taxon>Polypodiopsida</taxon>
        <taxon>Polypodiidae</taxon>
        <taxon>Polypodiales</taxon>
        <taxon>Pteridineae</taxon>
        <taxon>Pteridaceae</taxon>
        <taxon>Vittarioideae</taxon>
        <taxon>Adiantum</taxon>
    </lineage>
</organism>
<evidence type="ECO:0000256" key="5">
    <source>
        <dbReference type="ARBA" id="ARBA00022777"/>
    </source>
</evidence>
<accession>A0A9D4ZMM7</accession>
<dbReference type="InterPro" id="IPR041715">
    <property type="entry name" value="HisRS-like_core"/>
</dbReference>
<feature type="compositionally biased region" description="Basic residues" evidence="11">
    <location>
        <begin position="1"/>
        <end position="16"/>
    </location>
</feature>
<feature type="region of interest" description="Disordered" evidence="11">
    <location>
        <begin position="1"/>
        <end position="37"/>
    </location>
</feature>
<name>A0A9D4ZMM7_ADICA</name>
<comment type="catalytic activity">
    <reaction evidence="9">
        <text>L-seryl-[protein] + ATP = O-phospho-L-seryl-[protein] + ADP + H(+)</text>
        <dbReference type="Rhea" id="RHEA:17989"/>
        <dbReference type="Rhea" id="RHEA-COMP:9863"/>
        <dbReference type="Rhea" id="RHEA-COMP:11604"/>
        <dbReference type="ChEBI" id="CHEBI:15378"/>
        <dbReference type="ChEBI" id="CHEBI:29999"/>
        <dbReference type="ChEBI" id="CHEBI:30616"/>
        <dbReference type="ChEBI" id="CHEBI:83421"/>
        <dbReference type="ChEBI" id="CHEBI:456216"/>
        <dbReference type="EC" id="2.7.11.1"/>
    </reaction>
</comment>
<dbReference type="Pfam" id="PF12745">
    <property type="entry name" value="HGTP_anticodon2"/>
    <property type="match status" value="1"/>
</dbReference>
<evidence type="ECO:0000256" key="1">
    <source>
        <dbReference type="ARBA" id="ARBA00012513"/>
    </source>
</evidence>
<keyword evidence="15" id="KW-1185">Reference proteome</keyword>
<evidence type="ECO:0000256" key="2">
    <source>
        <dbReference type="ARBA" id="ARBA00022527"/>
    </source>
</evidence>
<dbReference type="SMART" id="SM00591">
    <property type="entry name" value="RWD"/>
    <property type="match status" value="1"/>
</dbReference>
<dbReference type="FunFam" id="3.40.50.800:FF:000012">
    <property type="entry name" value="Histidine--tRNA ligase, cytoplasmic"/>
    <property type="match status" value="1"/>
</dbReference>
<dbReference type="GO" id="GO:0005634">
    <property type="term" value="C:nucleus"/>
    <property type="evidence" value="ECO:0007669"/>
    <property type="project" value="TreeGrafter"/>
</dbReference>
<comment type="caution">
    <text evidence="14">The sequence shown here is derived from an EMBL/GenBank/DDBJ whole genome shotgun (WGS) entry which is preliminary data.</text>
</comment>
<dbReference type="CDD" id="cd14046">
    <property type="entry name" value="STKc_EIF2AK4_GCN2_rpt2"/>
    <property type="match status" value="1"/>
</dbReference>
<dbReference type="GO" id="GO:0009893">
    <property type="term" value="P:positive regulation of metabolic process"/>
    <property type="evidence" value="ECO:0007669"/>
    <property type="project" value="UniProtKB-ARBA"/>
</dbReference>
<dbReference type="SUPFAM" id="SSF56112">
    <property type="entry name" value="Protein kinase-like (PK-like)"/>
    <property type="match status" value="1"/>
</dbReference>
<keyword evidence="6 10" id="KW-0067">ATP-binding</keyword>
<dbReference type="FunFam" id="3.10.110.10:FF:000050">
    <property type="entry name" value="eIF-2-alpha kinase GCN2"/>
    <property type="match status" value="1"/>
</dbReference>
<dbReference type="SUPFAM" id="SSF54495">
    <property type="entry name" value="UBC-like"/>
    <property type="match status" value="1"/>
</dbReference>
<dbReference type="GO" id="GO:0004694">
    <property type="term" value="F:eukaryotic translation initiation factor 2alpha kinase activity"/>
    <property type="evidence" value="ECO:0007669"/>
    <property type="project" value="TreeGrafter"/>
</dbReference>
<dbReference type="Gene3D" id="3.30.930.10">
    <property type="entry name" value="Bira Bifunctional Protein, Domain 2"/>
    <property type="match status" value="1"/>
</dbReference>
<dbReference type="CDD" id="cd23818">
    <property type="entry name" value="RWD_RNF25"/>
    <property type="match status" value="1"/>
</dbReference>
<dbReference type="PROSITE" id="PS50011">
    <property type="entry name" value="PROTEIN_KINASE_DOM"/>
    <property type="match status" value="1"/>
</dbReference>
<evidence type="ECO:0000256" key="3">
    <source>
        <dbReference type="ARBA" id="ARBA00022679"/>
    </source>
</evidence>
<evidence type="ECO:0000256" key="8">
    <source>
        <dbReference type="ARBA" id="ARBA00047899"/>
    </source>
</evidence>
<dbReference type="EC" id="2.7.11.1" evidence="1"/>
<dbReference type="InterPro" id="IPR036621">
    <property type="entry name" value="Anticodon-bd_dom_sf"/>
</dbReference>
<dbReference type="PROSITE" id="PS00107">
    <property type="entry name" value="PROTEIN_KINASE_ATP"/>
    <property type="match status" value="1"/>
</dbReference>
<dbReference type="PROSITE" id="PS00109">
    <property type="entry name" value="PROTEIN_KINASE_TYR"/>
    <property type="match status" value="1"/>
</dbReference>
<protein>
    <recommendedName>
        <fullName evidence="1">non-specific serine/threonine protein kinase</fullName>
        <ecNumber evidence="1">2.7.11.1</ecNumber>
    </recommendedName>
</protein>
<feature type="binding site" evidence="10">
    <location>
        <position position="472"/>
    </location>
    <ligand>
        <name>ATP</name>
        <dbReference type="ChEBI" id="CHEBI:30616"/>
    </ligand>
</feature>
<dbReference type="GO" id="GO:0005524">
    <property type="term" value="F:ATP binding"/>
    <property type="evidence" value="ECO:0007669"/>
    <property type="project" value="UniProtKB-UniRule"/>
</dbReference>
<feature type="domain" description="RWD" evidence="13">
    <location>
        <begin position="40"/>
        <end position="147"/>
    </location>
</feature>
<dbReference type="GO" id="GO:0005829">
    <property type="term" value="C:cytosol"/>
    <property type="evidence" value="ECO:0007669"/>
    <property type="project" value="TreeGrafter"/>
</dbReference>
<keyword evidence="7" id="KW-0648">Protein biosynthesis</keyword>
<dbReference type="Gene3D" id="3.30.200.20">
    <property type="entry name" value="Phosphorylase Kinase, domain 1"/>
    <property type="match status" value="1"/>
</dbReference>
<dbReference type="InterPro" id="IPR016135">
    <property type="entry name" value="UBQ-conjugating_enzyme/RWD"/>
</dbReference>
<dbReference type="InterPro" id="IPR011009">
    <property type="entry name" value="Kinase-like_dom_sf"/>
</dbReference>
<proteinExistence type="predicted"/>
<keyword evidence="3" id="KW-0808">Transferase</keyword>
<evidence type="ECO:0000259" key="12">
    <source>
        <dbReference type="PROSITE" id="PS50011"/>
    </source>
</evidence>
<dbReference type="InterPro" id="IPR006575">
    <property type="entry name" value="RWD_dom"/>
</dbReference>
<dbReference type="InterPro" id="IPR024435">
    <property type="entry name" value="HisRS-related_dom"/>
</dbReference>
<dbReference type="OrthoDB" id="341578at2759"/>
<dbReference type="Gene3D" id="3.10.110.10">
    <property type="entry name" value="Ubiquitin Conjugating Enzyme"/>
    <property type="match status" value="1"/>
</dbReference>
<gene>
    <name evidence="14" type="ORF">GOP47_0004192</name>
</gene>
<dbReference type="FunFam" id="1.10.510.10:FF:000539">
    <property type="entry name" value="eIF-2-alpha kinase GCN2"/>
    <property type="match status" value="1"/>
</dbReference>
<evidence type="ECO:0000256" key="7">
    <source>
        <dbReference type="ARBA" id="ARBA00022917"/>
    </source>
</evidence>
<keyword evidence="2" id="KW-0723">Serine/threonine-protein kinase</keyword>
<dbReference type="GO" id="GO:0006412">
    <property type="term" value="P:translation"/>
    <property type="evidence" value="ECO:0007669"/>
    <property type="project" value="UniProtKB-KW"/>
</dbReference>
<dbReference type="InterPro" id="IPR000719">
    <property type="entry name" value="Prot_kinase_dom"/>
</dbReference>
<evidence type="ECO:0000256" key="11">
    <source>
        <dbReference type="SAM" id="MobiDB-lite"/>
    </source>
</evidence>
<evidence type="ECO:0000256" key="10">
    <source>
        <dbReference type="PROSITE-ProRule" id="PRU10141"/>
    </source>
</evidence>
<dbReference type="PANTHER" id="PTHR11042">
    <property type="entry name" value="EUKARYOTIC TRANSLATION INITIATION FACTOR 2-ALPHA KINASE EIF2-ALPHA KINASE -RELATED"/>
    <property type="match status" value="1"/>
</dbReference>
<evidence type="ECO:0000256" key="6">
    <source>
        <dbReference type="ARBA" id="ARBA00022840"/>
    </source>
</evidence>
<keyword evidence="5" id="KW-0418">Kinase</keyword>
<evidence type="ECO:0000313" key="14">
    <source>
        <dbReference type="EMBL" id="KAI5081009.1"/>
    </source>
</evidence>
<dbReference type="Proteomes" id="UP000886520">
    <property type="component" value="Chromosome 4"/>
</dbReference>
<dbReference type="InterPro" id="IPR008266">
    <property type="entry name" value="Tyr_kinase_AS"/>
</dbReference>
<keyword evidence="4 10" id="KW-0547">Nucleotide-binding</keyword>
<dbReference type="PANTHER" id="PTHR11042:SF136">
    <property type="entry name" value="EIF-2-ALPHA KINASE GCN2"/>
    <property type="match status" value="1"/>
</dbReference>
<dbReference type="Pfam" id="PF00069">
    <property type="entry name" value="Pkinase"/>
    <property type="match status" value="1"/>
</dbReference>
<dbReference type="SUPFAM" id="SSF52954">
    <property type="entry name" value="Class II aaRS ABD-related"/>
    <property type="match status" value="1"/>
</dbReference>
<dbReference type="PROSITE" id="PS50908">
    <property type="entry name" value="RWD"/>
    <property type="match status" value="1"/>
</dbReference>
<dbReference type="Gene3D" id="3.40.50.800">
    <property type="entry name" value="Anticodon-binding domain"/>
    <property type="match status" value="1"/>
</dbReference>
<dbReference type="GO" id="GO:0007165">
    <property type="term" value="P:signal transduction"/>
    <property type="evidence" value="ECO:0007669"/>
    <property type="project" value="UniProtKB-ARBA"/>
</dbReference>
<feature type="domain" description="Protein kinase" evidence="12">
    <location>
        <begin position="443"/>
        <end position="756"/>
    </location>
</feature>
<dbReference type="Gene3D" id="1.10.510.10">
    <property type="entry name" value="Transferase(Phosphotransferase) domain 1"/>
    <property type="match status" value="1"/>
</dbReference>
<comment type="catalytic activity">
    <reaction evidence="8">
        <text>L-threonyl-[protein] + ATP = O-phospho-L-threonyl-[protein] + ADP + H(+)</text>
        <dbReference type="Rhea" id="RHEA:46608"/>
        <dbReference type="Rhea" id="RHEA-COMP:11060"/>
        <dbReference type="Rhea" id="RHEA-COMP:11605"/>
        <dbReference type="ChEBI" id="CHEBI:15378"/>
        <dbReference type="ChEBI" id="CHEBI:30013"/>
        <dbReference type="ChEBI" id="CHEBI:30616"/>
        <dbReference type="ChEBI" id="CHEBI:61977"/>
        <dbReference type="ChEBI" id="CHEBI:456216"/>
        <dbReference type="EC" id="2.7.11.1"/>
    </reaction>
</comment>
<reference evidence="14" key="1">
    <citation type="submission" date="2021-01" db="EMBL/GenBank/DDBJ databases">
        <title>Adiantum capillus-veneris genome.</title>
        <authorList>
            <person name="Fang Y."/>
            <person name="Liao Q."/>
        </authorList>
    </citation>
    <scope>NUCLEOTIDE SEQUENCE</scope>
    <source>
        <strain evidence="14">H3</strain>
        <tissue evidence="14">Leaf</tissue>
    </source>
</reference>
<dbReference type="InterPro" id="IPR045864">
    <property type="entry name" value="aa-tRNA-synth_II/BPL/LPL"/>
</dbReference>
<evidence type="ECO:0000256" key="9">
    <source>
        <dbReference type="ARBA" id="ARBA00048679"/>
    </source>
</evidence>
<evidence type="ECO:0000259" key="13">
    <source>
        <dbReference type="PROSITE" id="PS50908"/>
    </source>
</evidence>
<evidence type="ECO:0000313" key="15">
    <source>
        <dbReference type="Proteomes" id="UP000886520"/>
    </source>
</evidence>
<dbReference type="EMBL" id="JABFUD020000004">
    <property type="protein sequence ID" value="KAI5081009.1"/>
    <property type="molecule type" value="Genomic_DNA"/>
</dbReference>
<dbReference type="SUPFAM" id="SSF55681">
    <property type="entry name" value="Class II aaRS and biotin synthetases"/>
    <property type="match status" value="1"/>
</dbReference>
<dbReference type="InterPro" id="IPR050339">
    <property type="entry name" value="CC_SR_Kinase"/>
</dbReference>
<dbReference type="Pfam" id="PF05773">
    <property type="entry name" value="RWD"/>
    <property type="match status" value="1"/>
</dbReference>
<dbReference type="Pfam" id="PF13393">
    <property type="entry name" value="tRNA-synt_His"/>
    <property type="match status" value="1"/>
</dbReference>
<dbReference type="InterPro" id="IPR017441">
    <property type="entry name" value="Protein_kinase_ATP_BS"/>
</dbReference>